<proteinExistence type="predicted"/>
<reference evidence="3 4" key="1">
    <citation type="submission" date="2019-07" db="EMBL/GenBank/DDBJ databases">
        <title>Whole genome shotgun sequence of Empedobacter brevis NBRC 14943.</title>
        <authorList>
            <person name="Hosoyama A."/>
            <person name="Uohara A."/>
            <person name="Ohji S."/>
            <person name="Ichikawa N."/>
        </authorList>
    </citation>
    <scope>NUCLEOTIDE SEQUENCE [LARGE SCALE GENOMIC DNA]</scope>
    <source>
        <strain evidence="3 4">NBRC 14943</strain>
    </source>
</reference>
<dbReference type="Pfam" id="PF07859">
    <property type="entry name" value="Abhydrolase_3"/>
    <property type="match status" value="1"/>
</dbReference>
<comment type="caution">
    <text evidence="3">The sequence shown here is derived from an EMBL/GenBank/DDBJ whole genome shotgun (WGS) entry which is preliminary data.</text>
</comment>
<gene>
    <name evidence="3" type="ORF">EB1_33460</name>
</gene>
<dbReference type="RefSeq" id="WP_019976432.1">
    <property type="nucleotide sequence ID" value="NZ_BJXC01000033.1"/>
</dbReference>
<accession>A0A511NLD1</accession>
<dbReference type="STRING" id="1218108.GCA_000382425_02962"/>
<dbReference type="InterPro" id="IPR029058">
    <property type="entry name" value="AB_hydrolase_fold"/>
</dbReference>
<dbReference type="PANTHER" id="PTHR48081">
    <property type="entry name" value="AB HYDROLASE SUPERFAMILY PROTEIN C4A8.06C"/>
    <property type="match status" value="1"/>
</dbReference>
<dbReference type="InterPro" id="IPR050300">
    <property type="entry name" value="GDXG_lipolytic_enzyme"/>
</dbReference>
<dbReference type="EMBL" id="BJXC01000033">
    <property type="protein sequence ID" value="GEM53556.1"/>
    <property type="molecule type" value="Genomic_DNA"/>
</dbReference>
<keyword evidence="4" id="KW-1185">Reference proteome</keyword>
<dbReference type="GO" id="GO:0016787">
    <property type="term" value="F:hydrolase activity"/>
    <property type="evidence" value="ECO:0007669"/>
    <property type="project" value="UniProtKB-KW"/>
</dbReference>
<feature type="domain" description="Alpha/beta hydrolase fold-3" evidence="2">
    <location>
        <begin position="89"/>
        <end position="294"/>
    </location>
</feature>
<dbReference type="AlphaFoldDB" id="A0A511NLD1"/>
<dbReference type="Gene3D" id="3.40.50.1820">
    <property type="entry name" value="alpha/beta hydrolase"/>
    <property type="match status" value="1"/>
</dbReference>
<evidence type="ECO:0000259" key="2">
    <source>
        <dbReference type="Pfam" id="PF07859"/>
    </source>
</evidence>
<dbReference type="Proteomes" id="UP000321245">
    <property type="component" value="Unassembled WGS sequence"/>
</dbReference>
<dbReference type="GeneID" id="84651029"/>
<organism evidence="3 4">
    <name type="scientific">Empedobacter brevis NBRC 14943 = ATCC 43319</name>
    <dbReference type="NCBI Taxonomy" id="1218108"/>
    <lineage>
        <taxon>Bacteria</taxon>
        <taxon>Pseudomonadati</taxon>
        <taxon>Bacteroidota</taxon>
        <taxon>Flavobacteriia</taxon>
        <taxon>Flavobacteriales</taxon>
        <taxon>Weeksellaceae</taxon>
        <taxon>Empedobacter</taxon>
    </lineage>
</organism>
<evidence type="ECO:0000313" key="3">
    <source>
        <dbReference type="EMBL" id="GEM53556.1"/>
    </source>
</evidence>
<protein>
    <submittedName>
        <fullName evidence="3">Lipase/esterase</fullName>
    </submittedName>
</protein>
<dbReference type="InterPro" id="IPR013094">
    <property type="entry name" value="AB_hydrolase_3"/>
</dbReference>
<evidence type="ECO:0000256" key="1">
    <source>
        <dbReference type="ARBA" id="ARBA00022801"/>
    </source>
</evidence>
<name>A0A511NLD1_9FLAO</name>
<keyword evidence="1" id="KW-0378">Hydrolase</keyword>
<dbReference type="PANTHER" id="PTHR48081:SF8">
    <property type="entry name" value="ALPHA_BETA HYDROLASE FOLD-3 DOMAIN-CONTAINING PROTEIN-RELATED"/>
    <property type="match status" value="1"/>
</dbReference>
<dbReference type="OrthoDB" id="9815425at2"/>
<dbReference type="SUPFAM" id="SSF53474">
    <property type="entry name" value="alpha/beta-Hydrolases"/>
    <property type="match status" value="1"/>
</dbReference>
<sequence>MQRIIKNIDSALWEAVSNSPFNVIDYENLLKNNPAKIREEERRVSLNEVPAGIPKQLDVKNIEISSSEKSRKIRLRIYRPKGGKNLPILLYFHGGAFIYGTPEQYDFIFFKLALDIGMLIVSVDYRLAPEHPFPAGIEDGYEVLLWLSKYGNQIGGSKNNILIGGSSAGATIAASITHLTRDRKQAVIRHQYLLYPPVSHLLTTLSMDQLANAPMQTKTSAKWMWKYYLQEKISNPPKYGVPLLEDNFKKLPDATIIVCEFDPLKDEGKLYAQKLKDANVSVNLLEIKRAVHAFDFFPCQLSDTFYEKQVKLFKQILNQGK</sequence>
<evidence type="ECO:0000313" key="4">
    <source>
        <dbReference type="Proteomes" id="UP000321245"/>
    </source>
</evidence>